<keyword evidence="2" id="KW-0808">Transferase</keyword>
<dbReference type="RefSeq" id="WP_341627722.1">
    <property type="nucleotide sequence ID" value="NZ_JBAKBA010000015.1"/>
</dbReference>
<reference evidence="2 3" key="1">
    <citation type="submission" date="2024-02" db="EMBL/GenBank/DDBJ databases">
        <title>Bacteria isolated from the canopy kelp, Nereocystis luetkeana.</title>
        <authorList>
            <person name="Pfister C.A."/>
            <person name="Younker I.T."/>
            <person name="Light S.H."/>
        </authorList>
    </citation>
    <scope>NUCLEOTIDE SEQUENCE [LARGE SCALE GENOMIC DNA]</scope>
    <source>
        <strain evidence="2 3">TI.2.07</strain>
    </source>
</reference>
<dbReference type="InterPro" id="IPR003594">
    <property type="entry name" value="HATPase_dom"/>
</dbReference>
<comment type="caution">
    <text evidence="2">The sequence shown here is derived from an EMBL/GenBank/DDBJ whole genome shotgun (WGS) entry which is preliminary data.</text>
</comment>
<keyword evidence="3" id="KW-1185">Reference proteome</keyword>
<dbReference type="InterPro" id="IPR052023">
    <property type="entry name" value="Histidine_kinase_KdpD"/>
</dbReference>
<dbReference type="EMBL" id="JBAKBA010000015">
    <property type="protein sequence ID" value="MEL0659136.1"/>
    <property type="molecule type" value="Genomic_DNA"/>
</dbReference>
<dbReference type="PROSITE" id="PS50109">
    <property type="entry name" value="HIS_KIN"/>
    <property type="match status" value="1"/>
</dbReference>
<feature type="domain" description="Histidine kinase" evidence="1">
    <location>
        <begin position="17"/>
        <end position="231"/>
    </location>
</feature>
<evidence type="ECO:0000313" key="2">
    <source>
        <dbReference type="EMBL" id="MEL0659136.1"/>
    </source>
</evidence>
<dbReference type="Pfam" id="PF02518">
    <property type="entry name" value="HATPase_c"/>
    <property type="match status" value="1"/>
</dbReference>
<dbReference type="SUPFAM" id="SSF55874">
    <property type="entry name" value="ATPase domain of HSP90 chaperone/DNA topoisomerase II/histidine kinase"/>
    <property type="match status" value="1"/>
</dbReference>
<evidence type="ECO:0000313" key="3">
    <source>
        <dbReference type="Proteomes" id="UP001366060"/>
    </source>
</evidence>
<organism evidence="2 3">
    <name type="scientific">Psychromonas arctica</name>
    <dbReference type="NCBI Taxonomy" id="168275"/>
    <lineage>
        <taxon>Bacteria</taxon>
        <taxon>Pseudomonadati</taxon>
        <taxon>Pseudomonadota</taxon>
        <taxon>Gammaproteobacteria</taxon>
        <taxon>Alteromonadales</taxon>
        <taxon>Psychromonadaceae</taxon>
        <taxon>Psychromonas</taxon>
    </lineage>
</organism>
<proteinExistence type="predicted"/>
<keyword evidence="2" id="KW-0418">Kinase</keyword>
<evidence type="ECO:0000259" key="1">
    <source>
        <dbReference type="PROSITE" id="PS50109"/>
    </source>
</evidence>
<dbReference type="Proteomes" id="UP001366060">
    <property type="component" value="Unassembled WGS sequence"/>
</dbReference>
<name>A0ABU9HBY0_9GAMM</name>
<dbReference type="Gene3D" id="3.30.565.10">
    <property type="entry name" value="Histidine kinase-like ATPase, C-terminal domain"/>
    <property type="match status" value="1"/>
</dbReference>
<dbReference type="PANTHER" id="PTHR45569:SF1">
    <property type="entry name" value="SENSOR PROTEIN KDPD"/>
    <property type="match status" value="1"/>
</dbReference>
<dbReference type="InterPro" id="IPR036890">
    <property type="entry name" value="HATPase_C_sf"/>
</dbReference>
<dbReference type="InterPro" id="IPR005467">
    <property type="entry name" value="His_kinase_dom"/>
</dbReference>
<sequence>MKNINNEQLDFSTILATSIHDMKNSLAMVLQSIEDLDLADNLTTQQHKSVSNLHYQTSRINSTLMQLLALYRDEKKQLPIFIEENSVNELLTDILERNRLYLNSHHIKVTVDVEKNLRGYYDIDLVSYLLSDIFINALRHAKSIVTISAYYLEPYLIFKIEDDGEGYPHYMMNVNDKNECSTFNANKGRSGLGLLFAKKIAEAHQLKQLKGNICLINKPDNSGSIFTLQLP</sequence>
<accession>A0ABU9HBY0</accession>
<dbReference type="GO" id="GO:0016301">
    <property type="term" value="F:kinase activity"/>
    <property type="evidence" value="ECO:0007669"/>
    <property type="project" value="UniProtKB-KW"/>
</dbReference>
<gene>
    <name evidence="2" type="ORF">V6255_08275</name>
</gene>
<dbReference type="PANTHER" id="PTHR45569">
    <property type="entry name" value="SENSOR PROTEIN KDPD"/>
    <property type="match status" value="1"/>
</dbReference>
<protein>
    <submittedName>
        <fullName evidence="2">HAMP domain-containing sensor histidine kinase</fullName>
    </submittedName>
</protein>